<gene>
    <name evidence="2" type="ORF">OSTQU699_LOCUS6170</name>
</gene>
<protein>
    <submittedName>
        <fullName evidence="2">Uncharacterized protein</fullName>
    </submittedName>
</protein>
<dbReference type="OrthoDB" id="549905at2759"/>
<dbReference type="EMBL" id="CAJHUC010001348">
    <property type="protein sequence ID" value="CAD7700811.1"/>
    <property type="molecule type" value="Genomic_DNA"/>
</dbReference>
<keyword evidence="3" id="KW-1185">Reference proteome</keyword>
<organism evidence="2 3">
    <name type="scientific">Ostreobium quekettii</name>
    <dbReference type="NCBI Taxonomy" id="121088"/>
    <lineage>
        <taxon>Eukaryota</taxon>
        <taxon>Viridiplantae</taxon>
        <taxon>Chlorophyta</taxon>
        <taxon>core chlorophytes</taxon>
        <taxon>Ulvophyceae</taxon>
        <taxon>TCBD clade</taxon>
        <taxon>Bryopsidales</taxon>
        <taxon>Ostreobineae</taxon>
        <taxon>Ostreobiaceae</taxon>
        <taxon>Ostreobium</taxon>
    </lineage>
</organism>
<reference evidence="2" key="1">
    <citation type="submission" date="2020-12" db="EMBL/GenBank/DDBJ databases">
        <authorList>
            <person name="Iha C."/>
        </authorList>
    </citation>
    <scope>NUCLEOTIDE SEQUENCE</scope>
</reference>
<dbReference type="AlphaFoldDB" id="A0A8S1J053"/>
<proteinExistence type="predicted"/>
<feature type="region of interest" description="Disordered" evidence="1">
    <location>
        <begin position="23"/>
        <end position="43"/>
    </location>
</feature>
<dbReference type="Proteomes" id="UP000708148">
    <property type="component" value="Unassembled WGS sequence"/>
</dbReference>
<accession>A0A8S1J053</accession>
<sequence length="265" mass="29218">MDLIAPTRHTDNLMDRMVAALRRAEGPNQRDPSSKHKPTGLRSTDMRIPLQPLYPSNGIIDPSVPLGGSLELSDSQSQAYFGHLLPRRSREGALLVRKWLREAHRKESIDTPVRSRAGPVQQAELQALAQNLAQQAECGMKHHLAVSYGFAAAQTLSPEHAQKWDMMSSNENQIMLASTPEEIVAMFVDLIRNTTKDQAVLNLDDVMQLLVLAYSLGLEGMGELPLFSGEEQQIMDAITDALVNGSAPIPSWMADLCASIREVRS</sequence>
<evidence type="ECO:0000256" key="1">
    <source>
        <dbReference type="SAM" id="MobiDB-lite"/>
    </source>
</evidence>
<evidence type="ECO:0000313" key="2">
    <source>
        <dbReference type="EMBL" id="CAD7700811.1"/>
    </source>
</evidence>
<name>A0A8S1J053_9CHLO</name>
<comment type="caution">
    <text evidence="2">The sequence shown here is derived from an EMBL/GenBank/DDBJ whole genome shotgun (WGS) entry which is preliminary data.</text>
</comment>
<evidence type="ECO:0000313" key="3">
    <source>
        <dbReference type="Proteomes" id="UP000708148"/>
    </source>
</evidence>